<dbReference type="Pfam" id="PF00646">
    <property type="entry name" value="F-box"/>
    <property type="match status" value="1"/>
</dbReference>
<dbReference type="Proteomes" id="UP000202511">
    <property type="component" value="Segment"/>
</dbReference>
<proteinExistence type="predicted"/>
<feature type="domain" description="F-box" evidence="1">
    <location>
        <begin position="60"/>
        <end position="90"/>
    </location>
</feature>
<accession>A0A0B5J9I5</accession>
<dbReference type="SUPFAM" id="SSF81383">
    <property type="entry name" value="F-box domain"/>
    <property type="match status" value="1"/>
</dbReference>
<evidence type="ECO:0000259" key="1">
    <source>
        <dbReference type="Pfam" id="PF00646"/>
    </source>
</evidence>
<dbReference type="RefSeq" id="YP_009119771.1">
    <property type="nucleotide sequence ID" value="NC_026440.1"/>
</dbReference>
<sequence>MRTCARWVRNAHEPRSGYKAQTAGRPAWISDLVGSGHIDLSPRRDDEAWRPPMDIEAVVPSEIIAMILHLCDPADVPAVRGVCARWRDLAPEVEPDLVLAVQDNLCIGLYAVPRARVKTPFLDRLRTESSQMITNHNDSNGDNFHTMMGMCSDVVARCHDITLWCLFANLRRGGCKAQLFAVDFDEDDLEYGVMRFETKCGLAVELMDWARSALDMTEDDGCDMLDLDTDEGLAVASATLEKAQRIWI</sequence>
<dbReference type="EMBL" id="KP136319">
    <property type="protein sequence ID" value="AJF97536.1"/>
    <property type="molecule type" value="Genomic_DNA"/>
</dbReference>
<dbReference type="Gene3D" id="1.20.1280.50">
    <property type="match status" value="1"/>
</dbReference>
<protein>
    <submittedName>
        <fullName evidence="2">F-box domain protein</fullName>
    </submittedName>
</protein>
<name>A0A0B5J9I5_9VIRU</name>
<dbReference type="InterPro" id="IPR036047">
    <property type="entry name" value="F-box-like_dom_sf"/>
</dbReference>
<dbReference type="CDD" id="cd09917">
    <property type="entry name" value="F-box_SF"/>
    <property type="match status" value="1"/>
</dbReference>
<reference evidence="2 3" key="1">
    <citation type="journal article" date="2015" name="Parasitol. Res.">
        <title>Viruses in close associations with free-living amoebae.</title>
        <authorList>
            <person name="Scheid P."/>
        </authorList>
    </citation>
    <scope>NUCLEOTIDE SEQUENCE [LARGE SCALE GENOMIC DNA]</scope>
    <source>
        <strain evidence="2">KlaHel</strain>
    </source>
</reference>
<organism evidence="2 3">
    <name type="scientific">Pandoravirus inopinatum</name>
    <dbReference type="NCBI Taxonomy" id="1605721"/>
    <lineage>
        <taxon>Viruses</taxon>
        <taxon>Pandoravirus</taxon>
    </lineage>
</organism>
<evidence type="ECO:0000313" key="3">
    <source>
        <dbReference type="Proteomes" id="UP000202511"/>
    </source>
</evidence>
<dbReference type="InterPro" id="IPR001810">
    <property type="entry name" value="F-box_dom"/>
</dbReference>
<evidence type="ECO:0000313" key="2">
    <source>
        <dbReference type="EMBL" id="AJF97536.1"/>
    </source>
</evidence>
<dbReference type="KEGG" id="vg:23462453"/>
<dbReference type="GeneID" id="23462453"/>